<dbReference type="Gene3D" id="1.10.1200.10">
    <property type="entry name" value="ACP-like"/>
    <property type="match status" value="1"/>
</dbReference>
<evidence type="ECO:0000313" key="3">
    <source>
        <dbReference type="Proteomes" id="UP000812277"/>
    </source>
</evidence>
<proteinExistence type="predicted"/>
<evidence type="ECO:0000259" key="1">
    <source>
        <dbReference type="Pfam" id="PF00550"/>
    </source>
</evidence>
<accession>A0ABS7D533</accession>
<feature type="domain" description="Carrier" evidence="1">
    <location>
        <begin position="4"/>
        <end position="64"/>
    </location>
</feature>
<name>A0ABS7D533_9BACL</name>
<dbReference type="EMBL" id="JAHZIJ010000005">
    <property type="protein sequence ID" value="MBW7475057.1"/>
    <property type="molecule type" value="Genomic_DNA"/>
</dbReference>
<keyword evidence="3" id="KW-1185">Reference proteome</keyword>
<dbReference type="Pfam" id="PF00550">
    <property type="entry name" value="PP-binding"/>
    <property type="match status" value="1"/>
</dbReference>
<gene>
    <name evidence="2" type="ORF">K0T92_09890</name>
</gene>
<reference evidence="2 3" key="1">
    <citation type="submission" date="2021-07" db="EMBL/GenBank/DDBJ databases">
        <title>Paenibacillus radiodurans sp. nov., isolated from the southeastern edge of Tengger Desert.</title>
        <authorList>
            <person name="Zhang G."/>
        </authorList>
    </citation>
    <scope>NUCLEOTIDE SEQUENCE [LARGE SCALE GENOMIC DNA]</scope>
    <source>
        <strain evidence="2 3">DT7-4</strain>
    </source>
</reference>
<protein>
    <submittedName>
        <fullName evidence="2">Acyl carrier protein</fullName>
    </submittedName>
</protein>
<sequence>MENKLRKIFAETLNISEEQVTDGLEYNSIPEWDSISHMALIATLDDEFNIMMETEDVIDLSSFAKAKEILSKYGVQF</sequence>
<dbReference type="RefSeq" id="WP_219872298.1">
    <property type="nucleotide sequence ID" value="NZ_JAHZIJ010000005.1"/>
</dbReference>
<comment type="caution">
    <text evidence="2">The sequence shown here is derived from an EMBL/GenBank/DDBJ whole genome shotgun (WGS) entry which is preliminary data.</text>
</comment>
<dbReference type="InterPro" id="IPR009081">
    <property type="entry name" value="PP-bd_ACP"/>
</dbReference>
<dbReference type="SUPFAM" id="SSF47336">
    <property type="entry name" value="ACP-like"/>
    <property type="match status" value="1"/>
</dbReference>
<organism evidence="2 3">
    <name type="scientific">Paenibacillus oenotherae</name>
    <dbReference type="NCBI Taxonomy" id="1435645"/>
    <lineage>
        <taxon>Bacteria</taxon>
        <taxon>Bacillati</taxon>
        <taxon>Bacillota</taxon>
        <taxon>Bacilli</taxon>
        <taxon>Bacillales</taxon>
        <taxon>Paenibacillaceae</taxon>
        <taxon>Paenibacillus</taxon>
    </lineage>
</organism>
<dbReference type="Proteomes" id="UP000812277">
    <property type="component" value="Unassembled WGS sequence"/>
</dbReference>
<dbReference type="InterPro" id="IPR036736">
    <property type="entry name" value="ACP-like_sf"/>
</dbReference>
<evidence type="ECO:0000313" key="2">
    <source>
        <dbReference type="EMBL" id="MBW7475057.1"/>
    </source>
</evidence>